<evidence type="ECO:0000313" key="1">
    <source>
        <dbReference type="EMBL" id="QXM25170.1"/>
    </source>
</evidence>
<reference evidence="1" key="1">
    <citation type="submission" date="2021-06" db="EMBL/GenBank/DDBJ databases">
        <title>Elioraea tepida, sp. nov., a moderately thermophilic aerobic anoxygenic phototrophic bacterium isolated from an alkaline siliceous hot spring mat community in Yellowstone National Park, WY, USA.</title>
        <authorList>
            <person name="Saini M.K."/>
            <person name="Yoshida S."/>
            <person name="Sebastian A."/>
            <person name="Hirose S."/>
            <person name="Hara E."/>
            <person name="Tamaki H."/>
            <person name="Soulier N.T."/>
            <person name="Albert I."/>
            <person name="Hanada S."/>
            <person name="Bryant D.A."/>
            <person name="Tank M."/>
        </authorList>
    </citation>
    <scope>NUCLEOTIDE SEQUENCE</scope>
    <source>
        <strain evidence="1">MS-P2</strain>
    </source>
</reference>
<dbReference type="PIRSF" id="PIRSF034586">
    <property type="entry name" value="Vir_effector_SfrC"/>
    <property type="match status" value="1"/>
</dbReference>
<organism evidence="1 2">
    <name type="scientific">Elioraea tepida</name>
    <dbReference type="NCBI Taxonomy" id="2843330"/>
    <lineage>
        <taxon>Bacteria</taxon>
        <taxon>Pseudomonadati</taxon>
        <taxon>Pseudomonadota</taxon>
        <taxon>Alphaproteobacteria</taxon>
        <taxon>Acetobacterales</taxon>
        <taxon>Elioraeaceae</taxon>
        <taxon>Elioraea</taxon>
    </lineage>
</organism>
<sequence length="885" mass="95863">MSPGTDTAAGIAAGLAPEDATLAARCASVAEAAAEALGWIAENGAVVREAAPALARDFRRFGLAARKLAAAAQRPMCVSVFGPSQAGKSYLISALARKGTNPVTAVFGAETVDFVRRINPEGGKEATGLVTRFTMRPTPGLPGAPVTVRMLTQTDVVKILGNSFLEDFNRDSITPLAPEALAKHLSGLAARARSAPAKGLDEDLVYDLQEYFERYFRGHPVILTLGGAYWREAAELAPLLSVADRAELFAPLWNLLPAFTATARRLTEALECLGDPDEAFLPLAALLPREISVINVDTLDTLAAPDPGNPLPVTTRSGRTATLPRAVVTALIAELRLTLAELPWDFMASTDLLDFPGARSREVLSDPEGYLRDPAKLAPLYLRGKVAYLYQRYVADQELTAMLLCIGPSNQDVRTLPNMVREWVDATHGATAEERARQPTALFLVLTKFDAEFEEAQGKSDVGTGEGMNRWTARIQASITRYLALDHQWPLEWTPGRPFDNTFWLRNPNFINKGLLDYDAARREIGVREPDRVARLREEFVNTEAVKRHFADPARAWDEAMRLNDGGVSYLAERLAPVCNPALKRGQVAARLAALARTMAQRLDPFHVSDDREAERKKRRAEGAQAARAMAAAAAAQRFGLMLKAMMVEAEALEAAFRRLLLAAPEEAAKPAIVGAAVAEDALASELASLFGEDATPAPAARATDMADRLAEAALETWGERLAAFAADEATLGFLRLPRDAAVFIATQIEAGASTRGLREEIARRVRSLAGFHERLSDSLIRPVMVAERMINDHVAFLGFDRVPEAERPKVPRDGRAVFAAREAAEDIPALGPTPLPFEATFTVDWITAFAKLIDLNVDHAFGGQVNAEANARLGRILGTLRAAA</sequence>
<dbReference type="RefSeq" id="WP_218286226.1">
    <property type="nucleotide sequence ID" value="NZ_CP076448.1"/>
</dbReference>
<keyword evidence="2" id="KW-1185">Reference proteome</keyword>
<proteinExistence type="predicted"/>
<dbReference type="KEGG" id="elio:KO353_02650"/>
<accession>A0A975U2Q4</accession>
<dbReference type="Proteomes" id="UP000694001">
    <property type="component" value="Chromosome"/>
</dbReference>
<gene>
    <name evidence="1" type="ORF">KO353_02650</name>
</gene>
<evidence type="ECO:0000313" key="2">
    <source>
        <dbReference type="Proteomes" id="UP000694001"/>
    </source>
</evidence>
<dbReference type="Pfam" id="PF10139">
    <property type="entry name" value="Virul_Fac"/>
    <property type="match status" value="1"/>
</dbReference>
<dbReference type="AlphaFoldDB" id="A0A975U2Q4"/>
<dbReference type="InterPro" id="IPR017030">
    <property type="entry name" value="Vir_effector_SfrC"/>
</dbReference>
<name>A0A975U2Q4_9PROT</name>
<dbReference type="EMBL" id="CP076448">
    <property type="protein sequence ID" value="QXM25170.1"/>
    <property type="molecule type" value="Genomic_DNA"/>
</dbReference>
<protein>
    <submittedName>
        <fullName evidence="1">Virulence factor</fullName>
    </submittedName>
</protein>